<dbReference type="GO" id="GO:0032259">
    <property type="term" value="P:methylation"/>
    <property type="evidence" value="ECO:0007669"/>
    <property type="project" value="UniProtKB-KW"/>
</dbReference>
<reference evidence="6 7" key="1">
    <citation type="journal article" date="2018" name="PLoS Genet.">
        <title>Population sequencing reveals clonal diversity and ancestral inbreeding in the grapevine cultivar Chardonnay.</title>
        <authorList>
            <person name="Roach M.J."/>
            <person name="Johnson D.L."/>
            <person name="Bohlmann J."/>
            <person name="van Vuuren H.J."/>
            <person name="Jones S.J."/>
            <person name="Pretorius I.S."/>
            <person name="Schmidt S.A."/>
            <person name="Borneman A.R."/>
        </authorList>
    </citation>
    <scope>NUCLEOTIDE SEQUENCE [LARGE SCALE GENOMIC DNA]</scope>
    <source>
        <strain evidence="7">cv. Chardonnay</strain>
        <tissue evidence="6">Leaf</tissue>
    </source>
</reference>
<dbReference type="GO" id="GO:0036396">
    <property type="term" value="C:RNA N6-methyladenosine methyltransferase complex"/>
    <property type="evidence" value="ECO:0007669"/>
    <property type="project" value="UniProtKB-ARBA"/>
</dbReference>
<feature type="region of interest" description="Disordered" evidence="4">
    <location>
        <begin position="1"/>
        <end position="336"/>
    </location>
</feature>
<evidence type="ECO:0000313" key="6">
    <source>
        <dbReference type="EMBL" id="RVW42024.1"/>
    </source>
</evidence>
<feature type="compositionally biased region" description="Basic and acidic residues" evidence="4">
    <location>
        <begin position="1"/>
        <end position="27"/>
    </location>
</feature>
<keyword evidence="6" id="KW-0808">Transferase</keyword>
<feature type="compositionally biased region" description="Basic and acidic residues" evidence="4">
    <location>
        <begin position="163"/>
        <end position="271"/>
    </location>
</feature>
<dbReference type="InterPro" id="IPR043502">
    <property type="entry name" value="DNA/RNA_pol_sf"/>
</dbReference>
<dbReference type="InterPro" id="IPR002052">
    <property type="entry name" value="DNA_methylase_N6_adenine_CS"/>
</dbReference>
<dbReference type="InterPro" id="IPR029063">
    <property type="entry name" value="SAM-dependent_MTases_sf"/>
</dbReference>
<gene>
    <name evidence="6" type="primary">EMB1691_1</name>
    <name evidence="6" type="ORF">CK203_092876</name>
</gene>
<dbReference type="GO" id="GO:0003676">
    <property type="term" value="F:nucleic acid binding"/>
    <property type="evidence" value="ECO:0007669"/>
    <property type="project" value="InterPro"/>
</dbReference>
<feature type="compositionally biased region" description="Polar residues" evidence="4">
    <location>
        <begin position="3048"/>
        <end position="3078"/>
    </location>
</feature>
<dbReference type="SUPFAM" id="SSF56219">
    <property type="entry name" value="DNase I-like"/>
    <property type="match status" value="1"/>
</dbReference>
<feature type="compositionally biased region" description="Polar residues" evidence="4">
    <location>
        <begin position="518"/>
        <end position="533"/>
    </location>
</feature>
<comment type="similarity">
    <text evidence="3">Belongs to the MT-A70-like family.</text>
</comment>
<dbReference type="PROSITE" id="PS50878">
    <property type="entry name" value="RT_POL"/>
    <property type="match status" value="1"/>
</dbReference>
<dbReference type="SUPFAM" id="SSF56672">
    <property type="entry name" value="DNA/RNA polymerases"/>
    <property type="match status" value="1"/>
</dbReference>
<evidence type="ECO:0000256" key="1">
    <source>
        <dbReference type="ARBA" id="ARBA00004123"/>
    </source>
</evidence>
<dbReference type="InterPro" id="IPR007757">
    <property type="entry name" value="MT-A70-like"/>
</dbReference>
<evidence type="ECO:0000256" key="4">
    <source>
        <dbReference type="SAM" id="MobiDB-lite"/>
    </source>
</evidence>
<evidence type="ECO:0000256" key="3">
    <source>
        <dbReference type="PROSITE-ProRule" id="PRU00489"/>
    </source>
</evidence>
<dbReference type="Gene3D" id="3.60.10.10">
    <property type="entry name" value="Endonuclease/exonuclease/phosphatase"/>
    <property type="match status" value="1"/>
</dbReference>
<proteinExistence type="inferred from homology"/>
<dbReference type="Pfam" id="PF05063">
    <property type="entry name" value="MT-A70"/>
    <property type="match status" value="1"/>
</dbReference>
<feature type="region of interest" description="Disordered" evidence="4">
    <location>
        <begin position="605"/>
        <end position="686"/>
    </location>
</feature>
<dbReference type="InterPro" id="IPR036691">
    <property type="entry name" value="Endo/exonu/phosph_ase_sf"/>
</dbReference>
<dbReference type="InterPro" id="IPR026960">
    <property type="entry name" value="RVT-Znf"/>
</dbReference>
<protein>
    <submittedName>
        <fullName evidence="6">Methyltransferase-like protein 1</fullName>
    </submittedName>
</protein>
<feature type="compositionally biased region" description="Basic and acidic residues" evidence="4">
    <location>
        <begin position="62"/>
        <end position="153"/>
    </location>
</feature>
<comment type="caution">
    <text evidence="6">The sequence shown here is derived from an EMBL/GenBank/DDBJ whole genome shotgun (WGS) entry which is preliminary data.</text>
</comment>
<dbReference type="Pfam" id="PF14111">
    <property type="entry name" value="DUF4283"/>
    <property type="match status" value="1"/>
</dbReference>
<dbReference type="Pfam" id="PF03372">
    <property type="entry name" value="Exo_endo_phos"/>
    <property type="match status" value="1"/>
</dbReference>
<dbReference type="Pfam" id="PF00078">
    <property type="entry name" value="RVT_1"/>
    <property type="match status" value="1"/>
</dbReference>
<feature type="compositionally biased region" description="Basic residues" evidence="4">
    <location>
        <begin position="37"/>
        <end position="46"/>
    </location>
</feature>
<name>A0A438E2Q8_VITVI</name>
<feature type="region of interest" description="Disordered" evidence="4">
    <location>
        <begin position="1530"/>
        <end position="1555"/>
    </location>
</feature>
<dbReference type="InterPro" id="IPR005135">
    <property type="entry name" value="Endo/exonuclease/phosphatase"/>
</dbReference>
<sequence>MDSPERRSYGKRDTEDNSDVKSERARDDEEWEDSDKRKHRSSKSKKPSNGEETESGGGRRRTSGERNESRKSWYQDGELENKQDGGDKAGSRGHGRADEGERRKMASKFADHEGSQRSKSKEEKSRDGELEKVMERDSRHSDRKETNREKGHGSSDQVRNPRRRWDDADSVVKGEESNYEKADLRSGKASDPKNEGAKERNASAKTEPTESKNRGIDSNSDKGVKSSNKEERRNDAERSKSKNRAEAPEEDNKASPLAREDRSGREKNEKHRQQRTPTGRDVAENRERSFNTDEDGSVWMRDKSGREVGHSNRSRTPERSGRRHQGSENYETDYERSVGLKRKELEKDGYRMIGQKAGRIAGVTGTGIEKVPKRVGKEGNPAVTIKRQKKGMLCMIMEETGSYQDMLGIGLMGVLETGKMGAGVKLRTEGGPTSDMKSAPNAEEWAYMREDRARRTDVYGSGQAGDDLKERYIDDSTPMRDQHSWREDIDIQGGKGRGQKGAMSGRAAGGQSSSSGSQPPYGNQDPGSFSRATAQGVKGNRVGRGGRGRPTGRDNQQQLNPSMSPAPGPPISPGVFIPPFSPPVVWPGARAVDMNMLAVPPGLSSVPPGPSGPRFSPNIGTPPSPAMYFNQPGPGRGLPPSISGPGFNASGSVGRGQSHDKAPGGWVPPRSGGPPGKAPSRGDQNDYSQNFVDTGMRPQNFIRELELTNVVEDYPKLRELIQKKDEIVAKSASPPMYYKCDLREHALSPEFFGTKFDVILVDPPWEEYVHRAPGVADHMEYWTFEEILNLKIEAIADTPSFIFLWVGDGVGLEQGRQCLKKWGFRRCEDICWVKTNKTNATPGLRHDSHTLFQHSKSCVIVMKEHCLMGIKGTVRRSTDGHIIHANIDTDVIIAEEPPYGSTAKPEDMYRIIEHFSLGRRRLELFGEDHNIRSGWLTVGNGLSSSNFNAEAKSGSSMSFWLFSWDLVKEEVIGFFREFHDLGRLEIRGLSFAYLFVLAMEALSCLPRRPGEEGCLLGFKVRRGGKRVEVSHLLFVDDAIMFCCALLKALRLTSSEALRGLHCCALSLGLFLQVELVICIQKGSALKAGSKEENMERMKGSSVLGKQEIGIRLSYGKLLGRIRTSSTVEPFSVWTFKVDALLPQGEALGNTLELKPYLTDSHSLQALALRLNILEKMEERVGDGGAGGGRCCFVVESKSFEILINPSGGKLRGIIMERSKVEACCREDKFGKVIKTWEEEGRKFRLELRANGAGRFILCSVRDLEAKRFSLVFPEGRGLIGGWVLIAEKLRSLGIHLLDENKAGVGLVGAKEGRRIEEKKKGEENTRSFVEVAKAKAGRIGDAVWIQLGGRALKGRDEQLGRCLVGRWETEDKQCPNLDCLKLWGRSLWNLKGGVRFSYLGGTYFLAEFELAEEAERVLRRGNRRVQDKHFQAVGLPLNFWNQEVFRKLGDSCGGLVAVDEDTTNFSQLQWARFLVKSDGKDLPGALNLVVGSLCFAIQLWWEVPPWVSVTVPAQGRERLQGRDEGCLASHVGSSVGPSRVQGTMAAGEVDSEEQVGADTVEYGRGMVGGTEAGEDVDGKGKGAAEEVGFTSEGVGLRGKGSGPKEYWAESSCSKEGGLRGLGQGVAQMGQDDGFMKARAPAFQSLCEELRLIEAIAGAALWTEGGGKTGADEALLEEVSRYSLPENCSLLSFGDRGLLSSSSSFCGEKNEDVMAVRDLVALEGPYVVNEEGRADPLRIIEVDGREREISFDMEKNIKGSKGGEMTVEVTGRVSEEDNRSVLGSWMNGDFINLCKCLVKGEGLIKMDVMKLRVLSWNVRGANDSEKRKVIKALIKSQKVDVVCLQETKIQEMSRMIVRSLGVGRCLDWKVLNSRGASGGVLVFWDKRVLQLLEAEVGNFSVSCRFKNCEDGFCWLFSGVYGPSLMKEREDFWAELGAVRGLWSDPWCVAGDFNVVRFPVESSRGGRLSASMRRFSEIMEDLMLRDLPLQGGSFTWKGGLNNQSHSRLDRFLISNEWEDHFSGSVQYVLPKPTSDHFPILLDGGGVRSGPMPFRFENMWLKEEGFKEKMQGWWVGLNCSGSASYVLVSKLKALKSLLRDWNKLEFGKVEVNKALALSQVDFWDKMELSRTLSVQEVDAKRGAKEDFKKWALMEEISWRQKSREVWLSEGDRNTKFFHKMANAHRRGNMLSRVKINGVWLTKENEVKEGVVNEFKTMLSSAGGWRPSLRGLSFERLEAVDAASLEEPFSEQEVMEALKGFCGDKAPGPDGFSMAFWQSSWEFVKEEVLGFFREFHNHGRFVKSLNATFIVLIPKKGGAEDLRDFRPISLVGGLYKWLAKVLANRLKRVVGKVVSKAQNAFVQGRQILDAVLVANEVLDSVLKNKEEAVMCKLDIEKAYDHVEWSFLFSVMRKMGFGEKWIRWMKWCISTVSFSVLVNGSSSGFFQSSRGLRQGDPLSPYLFVLVMEAFSSLLRKAVAGGFVSACKARSRGGEGVNVSHLLFADDTLVFCGASKVQLLHLNWILMWFEAMSGLRINLDKSELIPVGCVNNVEELAAAIGCKVGSLPTSYLGLPLGAQYRSRAVWDGVEERMRKKLARWKSQYISKGGRITLIRSTLANMPIYFMSMLSMPRKVRLRLERIQREFLWGGGALERKIHLVKWELVCLEKDNGGLGVKSLSILNKALLCKWSWRFAMEREAFWNQVIRGKYGEEQGGWSSKEARGETHGVGLWKTLRKEWEVVKSRLVFVVGNGKRIKFWKDIWCGDEPLCVSFPSLFALAVSKDAWVKDVWRKQIQQGVDDRVIWRETKCGMFSVKSLYKSLVSGHPISFPSSAIWKVTVQPKVSFFGWVATWGKALTLDQLQRRGWALANRCYLCQKHEESIDHILLHCEKVRTLWVLLYSMFGVQWVLPATVKETLSGWNGSFVGKKRKGVWKASPLCLFWTVWKTRNKVAFEEKELSIQRLKASFVYFLWLETKRSIKDGPSTLVDFAYVRNFGDKDGKVWQGGGGRNPPPEAPHLVMTTPEIESLRPKSPMKNQQQLQQQQSTSISLTTANSSNKRPAGNSPQNPNALSMNQEASSSNPSTPAPWASPMDAFKGRETGNMSSEDKGVDIYGYNTSFGQINGDYLDFEGHRGMNLL</sequence>
<dbReference type="Pfam" id="PF13966">
    <property type="entry name" value="zf-RVT"/>
    <property type="match status" value="1"/>
</dbReference>
<comment type="subcellular location">
    <subcellularLocation>
        <location evidence="1">Nucleus</location>
    </subcellularLocation>
</comment>
<dbReference type="PANTHER" id="PTHR13107:SF0">
    <property type="entry name" value="N6-ADENOSINE-METHYLTRANSFERASE NON-CATALYTIC SUBUNIT"/>
    <property type="match status" value="1"/>
</dbReference>
<dbReference type="GO" id="GO:0008168">
    <property type="term" value="F:methyltransferase activity"/>
    <property type="evidence" value="ECO:0007669"/>
    <property type="project" value="UniProtKB-KW"/>
</dbReference>
<feature type="compositionally biased region" description="Low complexity" evidence="4">
    <location>
        <begin position="605"/>
        <end position="617"/>
    </location>
</feature>
<organism evidence="6 7">
    <name type="scientific">Vitis vinifera</name>
    <name type="common">Grape</name>
    <dbReference type="NCBI Taxonomy" id="29760"/>
    <lineage>
        <taxon>Eukaryota</taxon>
        <taxon>Viridiplantae</taxon>
        <taxon>Streptophyta</taxon>
        <taxon>Embryophyta</taxon>
        <taxon>Tracheophyta</taxon>
        <taxon>Spermatophyta</taxon>
        <taxon>Magnoliopsida</taxon>
        <taxon>eudicotyledons</taxon>
        <taxon>Gunneridae</taxon>
        <taxon>Pentapetalae</taxon>
        <taxon>rosids</taxon>
        <taxon>Vitales</taxon>
        <taxon>Vitaceae</taxon>
        <taxon>Viteae</taxon>
        <taxon>Vitis</taxon>
    </lineage>
</organism>
<dbReference type="GO" id="GO:0005634">
    <property type="term" value="C:nucleus"/>
    <property type="evidence" value="ECO:0007669"/>
    <property type="project" value="UniProtKB-SubCell"/>
</dbReference>
<feature type="domain" description="Reverse transcriptase" evidence="5">
    <location>
        <begin position="2290"/>
        <end position="2570"/>
    </location>
</feature>
<dbReference type="CDD" id="cd01650">
    <property type="entry name" value="RT_nLTR_like"/>
    <property type="match status" value="1"/>
</dbReference>
<feature type="region of interest" description="Disordered" evidence="4">
    <location>
        <begin position="3023"/>
        <end position="3098"/>
    </location>
</feature>
<evidence type="ECO:0000259" key="5">
    <source>
        <dbReference type="PROSITE" id="PS50878"/>
    </source>
</evidence>
<dbReference type="InterPro" id="IPR045123">
    <property type="entry name" value="METTL14-like"/>
</dbReference>
<dbReference type="EMBL" id="QGNW01001420">
    <property type="protein sequence ID" value="RVW42024.1"/>
    <property type="molecule type" value="Genomic_DNA"/>
</dbReference>
<feature type="compositionally biased region" description="Low complexity" evidence="4">
    <location>
        <begin position="3032"/>
        <end position="3047"/>
    </location>
</feature>
<keyword evidence="6" id="KW-0489">Methyltransferase</keyword>
<dbReference type="PROSITE" id="PS51592">
    <property type="entry name" value="SAM_MTA70L_2"/>
    <property type="match status" value="1"/>
</dbReference>
<dbReference type="PROSITE" id="PS00092">
    <property type="entry name" value="N6_MTASE"/>
    <property type="match status" value="1"/>
</dbReference>
<feature type="region of interest" description="Disordered" evidence="4">
    <location>
        <begin position="456"/>
        <end position="574"/>
    </location>
</feature>
<feature type="compositionally biased region" description="Basic and acidic residues" evidence="4">
    <location>
        <begin position="300"/>
        <end position="320"/>
    </location>
</feature>
<feature type="compositionally biased region" description="Basic and acidic residues" evidence="4">
    <location>
        <begin position="281"/>
        <end position="291"/>
    </location>
</feature>
<feature type="compositionally biased region" description="Low complexity" evidence="4">
    <location>
        <begin position="501"/>
        <end position="517"/>
    </location>
</feature>
<dbReference type="SUPFAM" id="SSF53335">
    <property type="entry name" value="S-adenosyl-L-methionine-dependent methyltransferases"/>
    <property type="match status" value="1"/>
</dbReference>
<dbReference type="PANTHER" id="PTHR13107">
    <property type="entry name" value="N6-ADENOSINE-METHYLTRANSFERASE NON-CATALYTIC SUBUNIT"/>
    <property type="match status" value="1"/>
</dbReference>
<dbReference type="Proteomes" id="UP000288805">
    <property type="component" value="Unassembled WGS sequence"/>
</dbReference>
<feature type="compositionally biased region" description="Polar residues" evidence="4">
    <location>
        <begin position="554"/>
        <end position="563"/>
    </location>
</feature>
<keyword evidence="2" id="KW-0539">Nucleus</keyword>
<evidence type="ECO:0000256" key="2">
    <source>
        <dbReference type="ARBA" id="ARBA00023242"/>
    </source>
</evidence>
<dbReference type="PROSITE" id="PS51143">
    <property type="entry name" value="MT_A70"/>
    <property type="match status" value="1"/>
</dbReference>
<dbReference type="InterPro" id="IPR025558">
    <property type="entry name" value="DUF4283"/>
</dbReference>
<dbReference type="InterPro" id="IPR000477">
    <property type="entry name" value="RT_dom"/>
</dbReference>
<accession>A0A438E2Q8</accession>
<feature type="compositionally biased region" description="Basic and acidic residues" evidence="4">
    <location>
        <begin position="466"/>
        <end position="489"/>
    </location>
</feature>
<evidence type="ECO:0000313" key="7">
    <source>
        <dbReference type="Proteomes" id="UP000288805"/>
    </source>
</evidence>